<accession>A0A0C9ZVT7</accession>
<feature type="compositionally biased region" description="Basic residues" evidence="1">
    <location>
        <begin position="454"/>
        <end position="465"/>
    </location>
</feature>
<feature type="compositionally biased region" description="Low complexity" evidence="1">
    <location>
        <begin position="475"/>
        <end position="490"/>
    </location>
</feature>
<gene>
    <name evidence="2" type="ORF">PISMIDRAFT_20952</name>
</gene>
<evidence type="ECO:0000313" key="3">
    <source>
        <dbReference type="Proteomes" id="UP000054018"/>
    </source>
</evidence>
<proteinExistence type="predicted"/>
<feature type="compositionally biased region" description="Polar residues" evidence="1">
    <location>
        <begin position="510"/>
        <end position="521"/>
    </location>
</feature>
<feature type="region of interest" description="Disordered" evidence="1">
    <location>
        <begin position="1"/>
        <end position="25"/>
    </location>
</feature>
<evidence type="ECO:0000256" key="1">
    <source>
        <dbReference type="SAM" id="MobiDB-lite"/>
    </source>
</evidence>
<dbReference type="AlphaFoldDB" id="A0A0C9ZVT7"/>
<feature type="compositionally biased region" description="Polar residues" evidence="1">
    <location>
        <begin position="86"/>
        <end position="96"/>
    </location>
</feature>
<feature type="region of interest" description="Disordered" evidence="1">
    <location>
        <begin position="329"/>
        <end position="365"/>
    </location>
</feature>
<feature type="region of interest" description="Disordered" evidence="1">
    <location>
        <begin position="441"/>
        <end position="522"/>
    </location>
</feature>
<dbReference type="HOGENOM" id="CLU_338030_0_0_1"/>
<dbReference type="Proteomes" id="UP000054018">
    <property type="component" value="Unassembled WGS sequence"/>
</dbReference>
<evidence type="ECO:0000313" key="2">
    <source>
        <dbReference type="EMBL" id="KIK30144.1"/>
    </source>
</evidence>
<sequence length="778" mass="83814">MSYARQWFTKRVQATSKPSKDVPCPVTEKISPHCDGTKSPGSFRFNTLSAVIGRKPRKLRRPPPNQDQIPVSPTGHPHFPRYSRRPPSQSVSSTVRVNDDFVKPQIPTDAPRGRLSLNPPSVLTLSDPDPFGPNAISVPSAITSNSGISLLPDSPTADGTQKGKAALTMRASVASSSHSHRPSNSSSPDSLSSPSLDGGQALIRARHERNGHQPYPSQDSLDNRRVCIYGLSLVGCGSAATLTEKNTSSTLLLSRPRGYTEPTFRSSPSLPQTLCNAVTPPECESVPVLPRPPALHRKLSALRLATEPPCAPPPHALPAVPKPCELNQEHREGDLHPSPSRSESSSSISFASSTSLTPDENEEECLGPRYRTLRERPMVDQESVASIRPSLQDVLKAPPSDVFVHSSTTASPPTSPCTLSLKKSASHATLQKCMMGPWLSVPSTDVKTLDKGPRKQRSFHQARRPQHSELPLRYSSSCSPGISTPTPGSPDSRRGIPSSPPASVRKRLFSGSNPWRPSTATTEDDLHSVLSLPSEMELNHGSISLHSVLSNDADSEVLPSSTSTAPATDYAQQIMSPAEMFAVEAKVQSEFNSKYGEVIRNRQRTPSSVLTPPSEPSYVKEGFGPAPLAITRSGVRTAENSMPQLNAQPSAVPKTSFFSASLDAPSGGLPLPPPRLRGRPHTADPPYGKPSNAINVSNRQAGDVPFNSLTPPPRRASAHPVVYGDLPQKAMLRKPSFLDITDEGPYMDSSFLDLEGGKESFDLSMDEGYEDDIVVYVQ</sequence>
<feature type="compositionally biased region" description="Low complexity" evidence="1">
    <location>
        <begin position="170"/>
        <end position="197"/>
    </location>
</feature>
<dbReference type="EMBL" id="KN833687">
    <property type="protein sequence ID" value="KIK30144.1"/>
    <property type="molecule type" value="Genomic_DNA"/>
</dbReference>
<feature type="region of interest" description="Disordered" evidence="1">
    <location>
        <begin position="672"/>
        <end position="699"/>
    </location>
</feature>
<name>A0A0C9ZVT7_9AGAM</name>
<reference evidence="2 3" key="1">
    <citation type="submission" date="2014-04" db="EMBL/GenBank/DDBJ databases">
        <authorList>
            <consortium name="DOE Joint Genome Institute"/>
            <person name="Kuo A."/>
            <person name="Kohler A."/>
            <person name="Costa M.D."/>
            <person name="Nagy L.G."/>
            <person name="Floudas D."/>
            <person name="Copeland A."/>
            <person name="Barry K.W."/>
            <person name="Cichocki N."/>
            <person name="Veneault-Fourrey C."/>
            <person name="LaButti K."/>
            <person name="Lindquist E.A."/>
            <person name="Lipzen A."/>
            <person name="Lundell T."/>
            <person name="Morin E."/>
            <person name="Murat C."/>
            <person name="Sun H."/>
            <person name="Tunlid A."/>
            <person name="Henrissat B."/>
            <person name="Grigoriev I.V."/>
            <person name="Hibbett D.S."/>
            <person name="Martin F."/>
            <person name="Nordberg H.P."/>
            <person name="Cantor M.N."/>
            <person name="Hua S.X."/>
        </authorList>
    </citation>
    <scope>NUCLEOTIDE SEQUENCE [LARGE SCALE GENOMIC DNA]</scope>
    <source>
        <strain evidence="2 3">441</strain>
    </source>
</reference>
<feature type="region of interest" description="Disordered" evidence="1">
    <location>
        <begin position="53"/>
        <end position="197"/>
    </location>
</feature>
<protein>
    <submittedName>
        <fullName evidence="2">Unplaced genomic scaffold scaffold_3, whole genome shotgun sequence</fullName>
    </submittedName>
</protein>
<keyword evidence="3" id="KW-1185">Reference proteome</keyword>
<dbReference type="OrthoDB" id="3195323at2759"/>
<feature type="region of interest" description="Disordered" evidence="1">
    <location>
        <begin position="606"/>
        <end position="625"/>
    </location>
</feature>
<organism evidence="2 3">
    <name type="scientific">Pisolithus microcarpus 441</name>
    <dbReference type="NCBI Taxonomy" id="765257"/>
    <lineage>
        <taxon>Eukaryota</taxon>
        <taxon>Fungi</taxon>
        <taxon>Dikarya</taxon>
        <taxon>Basidiomycota</taxon>
        <taxon>Agaricomycotina</taxon>
        <taxon>Agaricomycetes</taxon>
        <taxon>Agaricomycetidae</taxon>
        <taxon>Boletales</taxon>
        <taxon>Sclerodermatineae</taxon>
        <taxon>Pisolithaceae</taxon>
        <taxon>Pisolithus</taxon>
    </lineage>
</organism>
<reference evidence="3" key="2">
    <citation type="submission" date="2015-01" db="EMBL/GenBank/DDBJ databases">
        <title>Evolutionary Origins and Diversification of the Mycorrhizal Mutualists.</title>
        <authorList>
            <consortium name="DOE Joint Genome Institute"/>
            <consortium name="Mycorrhizal Genomics Consortium"/>
            <person name="Kohler A."/>
            <person name="Kuo A."/>
            <person name="Nagy L.G."/>
            <person name="Floudas D."/>
            <person name="Copeland A."/>
            <person name="Barry K.W."/>
            <person name="Cichocki N."/>
            <person name="Veneault-Fourrey C."/>
            <person name="LaButti K."/>
            <person name="Lindquist E.A."/>
            <person name="Lipzen A."/>
            <person name="Lundell T."/>
            <person name="Morin E."/>
            <person name="Murat C."/>
            <person name="Riley R."/>
            <person name="Ohm R."/>
            <person name="Sun H."/>
            <person name="Tunlid A."/>
            <person name="Henrissat B."/>
            <person name="Grigoriev I.V."/>
            <person name="Hibbett D.S."/>
            <person name="Martin F."/>
        </authorList>
    </citation>
    <scope>NUCLEOTIDE SEQUENCE [LARGE SCALE GENOMIC DNA]</scope>
    <source>
        <strain evidence="3">441</strain>
    </source>
</reference>
<feature type="compositionally biased region" description="Low complexity" evidence="1">
    <location>
        <begin position="338"/>
        <end position="355"/>
    </location>
</feature>